<keyword evidence="2" id="KW-0012">Acyltransferase</keyword>
<gene>
    <name evidence="2" type="ORF">ACFOGJ_27210</name>
</gene>
<dbReference type="PROSITE" id="PS51729">
    <property type="entry name" value="GNAT_YJDJ"/>
    <property type="match status" value="1"/>
</dbReference>
<dbReference type="InterPro" id="IPR045057">
    <property type="entry name" value="Gcn5-rel_NAT"/>
</dbReference>
<dbReference type="InterPro" id="IPR016181">
    <property type="entry name" value="Acyl_CoA_acyltransferase"/>
</dbReference>
<evidence type="ECO:0000313" key="3">
    <source>
        <dbReference type="Proteomes" id="UP001595528"/>
    </source>
</evidence>
<dbReference type="SUPFAM" id="SSF55729">
    <property type="entry name" value="Acyl-CoA N-acyltransferases (Nat)"/>
    <property type="match status" value="1"/>
</dbReference>
<comment type="caution">
    <text evidence="2">The sequence shown here is derived from an EMBL/GenBank/DDBJ whole genome shotgun (WGS) entry which is preliminary data.</text>
</comment>
<sequence length="90" mass="10309">MSEIRRNTEAGRFELEVDGHTAFIEYRPADNHLVLVHTEVPSALGGQGIGTRLARGSFDLLRRSGEKVELRCDFLRRFVEKHPDYRDLLA</sequence>
<dbReference type="Gene3D" id="3.40.630.30">
    <property type="match status" value="1"/>
</dbReference>
<keyword evidence="2" id="KW-0808">Transferase</keyword>
<dbReference type="EMBL" id="JBHRTR010000054">
    <property type="protein sequence ID" value="MFC3230965.1"/>
    <property type="molecule type" value="Genomic_DNA"/>
</dbReference>
<evidence type="ECO:0000259" key="1">
    <source>
        <dbReference type="PROSITE" id="PS51729"/>
    </source>
</evidence>
<dbReference type="PANTHER" id="PTHR31435">
    <property type="entry name" value="PROTEIN NATD1"/>
    <property type="match status" value="1"/>
</dbReference>
<dbReference type="GO" id="GO:0016746">
    <property type="term" value="F:acyltransferase activity"/>
    <property type="evidence" value="ECO:0007669"/>
    <property type="project" value="UniProtKB-KW"/>
</dbReference>
<dbReference type="Pfam" id="PF14542">
    <property type="entry name" value="Acetyltransf_CG"/>
    <property type="match status" value="1"/>
</dbReference>
<accession>A0ABV7L8J8</accession>
<feature type="domain" description="N-acetyltransferase" evidence="1">
    <location>
        <begin position="5"/>
        <end position="90"/>
    </location>
</feature>
<dbReference type="PANTHER" id="PTHR31435:SF10">
    <property type="entry name" value="BSR4717 PROTEIN"/>
    <property type="match status" value="1"/>
</dbReference>
<proteinExistence type="predicted"/>
<reference evidence="3" key="1">
    <citation type="journal article" date="2019" name="Int. J. Syst. Evol. Microbiol.">
        <title>The Global Catalogue of Microorganisms (GCM) 10K type strain sequencing project: providing services to taxonomists for standard genome sequencing and annotation.</title>
        <authorList>
            <consortium name="The Broad Institute Genomics Platform"/>
            <consortium name="The Broad Institute Genome Sequencing Center for Infectious Disease"/>
            <person name="Wu L."/>
            <person name="Ma J."/>
        </authorList>
    </citation>
    <scope>NUCLEOTIDE SEQUENCE [LARGE SCALE GENOMIC DNA]</scope>
    <source>
        <strain evidence="3">KCTC 42964</strain>
    </source>
</reference>
<dbReference type="Proteomes" id="UP001595528">
    <property type="component" value="Unassembled WGS sequence"/>
</dbReference>
<organism evidence="2 3">
    <name type="scientific">Marinibaculum pumilum</name>
    <dbReference type="NCBI Taxonomy" id="1766165"/>
    <lineage>
        <taxon>Bacteria</taxon>
        <taxon>Pseudomonadati</taxon>
        <taxon>Pseudomonadota</taxon>
        <taxon>Alphaproteobacteria</taxon>
        <taxon>Rhodospirillales</taxon>
        <taxon>Rhodospirillaceae</taxon>
        <taxon>Marinibaculum</taxon>
    </lineage>
</organism>
<dbReference type="EC" id="2.3.1.-" evidence="2"/>
<protein>
    <submittedName>
        <fullName evidence="2">GNAT family N-acetyltransferase</fullName>
        <ecNumber evidence="2">2.3.1.-</ecNumber>
    </submittedName>
</protein>
<evidence type="ECO:0000313" key="2">
    <source>
        <dbReference type="EMBL" id="MFC3230965.1"/>
    </source>
</evidence>
<dbReference type="RefSeq" id="WP_379906434.1">
    <property type="nucleotide sequence ID" value="NZ_JBHRTR010000054.1"/>
</dbReference>
<name>A0ABV7L8J8_9PROT</name>
<dbReference type="InterPro" id="IPR031165">
    <property type="entry name" value="GNAT_YJDJ"/>
</dbReference>
<keyword evidence="3" id="KW-1185">Reference proteome</keyword>